<keyword evidence="3" id="KW-1185">Reference proteome</keyword>
<feature type="chain" id="PRO_5045079813" description="ABC transporter substrate-binding protein" evidence="1">
    <location>
        <begin position="22"/>
        <end position="329"/>
    </location>
</feature>
<reference evidence="2" key="2">
    <citation type="submission" date="2021-08" db="EMBL/GenBank/DDBJ databases">
        <authorList>
            <person name="Tani A."/>
            <person name="Ola A."/>
            <person name="Ogura Y."/>
            <person name="Katsura K."/>
            <person name="Hayashi T."/>
        </authorList>
    </citation>
    <scope>NUCLEOTIDE SEQUENCE</scope>
    <source>
        <strain evidence="2">KCTC 52305</strain>
    </source>
</reference>
<evidence type="ECO:0008006" key="4">
    <source>
        <dbReference type="Google" id="ProtNLM"/>
    </source>
</evidence>
<evidence type="ECO:0000256" key="1">
    <source>
        <dbReference type="SAM" id="SignalP"/>
    </source>
</evidence>
<dbReference type="Gene3D" id="3.40.190.10">
    <property type="entry name" value="Periplasmic binding protein-like II"/>
    <property type="match status" value="2"/>
</dbReference>
<proteinExistence type="predicted"/>
<reference evidence="2" key="1">
    <citation type="journal article" date="2021" name="Front. Microbiol.">
        <title>Comprehensive Comparative Genomics and Phenotyping of Methylobacterium Species.</title>
        <authorList>
            <person name="Alessa O."/>
            <person name="Ogura Y."/>
            <person name="Fujitani Y."/>
            <person name="Takami H."/>
            <person name="Hayashi T."/>
            <person name="Sahin N."/>
            <person name="Tani A."/>
        </authorList>
    </citation>
    <scope>NUCLEOTIDE SEQUENCE</scope>
    <source>
        <strain evidence="2">KCTC 52305</strain>
    </source>
</reference>
<evidence type="ECO:0000313" key="3">
    <source>
        <dbReference type="Proteomes" id="UP001055167"/>
    </source>
</evidence>
<keyword evidence="1" id="KW-0732">Signal</keyword>
<gene>
    <name evidence="2" type="ORF">OPKNFCMD_1495</name>
</gene>
<protein>
    <recommendedName>
        <fullName evidence="4">ABC transporter substrate-binding protein</fullName>
    </recommendedName>
</protein>
<organism evidence="2 3">
    <name type="scientific">Methylobacterium crusticola</name>
    <dbReference type="NCBI Taxonomy" id="1697972"/>
    <lineage>
        <taxon>Bacteria</taxon>
        <taxon>Pseudomonadati</taxon>
        <taxon>Pseudomonadota</taxon>
        <taxon>Alphaproteobacteria</taxon>
        <taxon>Hyphomicrobiales</taxon>
        <taxon>Methylobacteriaceae</taxon>
        <taxon>Methylobacterium</taxon>
    </lineage>
</organism>
<dbReference type="RefSeq" id="WP_128560338.1">
    <property type="nucleotide sequence ID" value="NZ_BPQH01000004.1"/>
</dbReference>
<dbReference type="Proteomes" id="UP001055167">
    <property type="component" value="Unassembled WGS sequence"/>
</dbReference>
<dbReference type="SUPFAM" id="SSF53850">
    <property type="entry name" value="Periplasmic binding protein-like II"/>
    <property type="match status" value="1"/>
</dbReference>
<sequence length="329" mass="35765">MRTLLLAGLLAAGLFSRPATAEVGEVTLGQQFGLSFLPMMYMEEAGLVEKHALALGLPKPKVVWARLAGPSNLNEGLISGAIQFTALGTPSVGLLWDKTRGDVKGLVAICSYPLYLNTRSPGVRSLKDFGPRDKIAVPSVKVSTQAIMLQMQAEKEWGPGQESRIDAQTVSLGHPDAMTAMLSNTEVTAHFASSPFHEMERKDPRIRTVLTSYEILGGRATAATLITSERFKKANPRTVQAVLGATREAIDYLNADKRRAAQLYVRLAGGKNSVEEIEAILTNPDWAYTLTPEKIGKTVQFMNRLGTVKTPATDWKQLFFSEAHALPGD</sequence>
<dbReference type="EMBL" id="BPQH01000004">
    <property type="protein sequence ID" value="GJD48769.1"/>
    <property type="molecule type" value="Genomic_DNA"/>
</dbReference>
<evidence type="ECO:0000313" key="2">
    <source>
        <dbReference type="EMBL" id="GJD48769.1"/>
    </source>
</evidence>
<dbReference type="PANTHER" id="PTHR30024:SF2">
    <property type="entry name" value="ABC TRANSPORTER SUBSTRATE-BINDING PROTEIN"/>
    <property type="match status" value="1"/>
</dbReference>
<comment type="caution">
    <text evidence="2">The sequence shown here is derived from an EMBL/GenBank/DDBJ whole genome shotgun (WGS) entry which is preliminary data.</text>
</comment>
<dbReference type="PANTHER" id="PTHR30024">
    <property type="entry name" value="ALIPHATIC SULFONATES-BINDING PROTEIN-RELATED"/>
    <property type="match status" value="1"/>
</dbReference>
<accession>A0ABQ4QVQ8</accession>
<feature type="signal peptide" evidence="1">
    <location>
        <begin position="1"/>
        <end position="21"/>
    </location>
</feature>
<name>A0ABQ4QVQ8_9HYPH</name>